<keyword evidence="13" id="KW-0449">Lipoprotein</keyword>
<evidence type="ECO:0000256" key="9">
    <source>
        <dbReference type="ARBA" id="ARBA00022927"/>
    </source>
</evidence>
<evidence type="ECO:0000256" key="2">
    <source>
        <dbReference type="ARBA" id="ARBA00006270"/>
    </source>
</evidence>
<keyword evidence="12" id="KW-0472">Membrane</keyword>
<dbReference type="Gene3D" id="3.40.50.300">
    <property type="entry name" value="P-loop containing nucleotide triphosphate hydrolases"/>
    <property type="match status" value="1"/>
</dbReference>
<comment type="cofactor">
    <cofactor evidence="1">
        <name>Mg(2+)</name>
        <dbReference type="ChEBI" id="CHEBI:18420"/>
    </cofactor>
</comment>
<evidence type="ECO:0000256" key="8">
    <source>
        <dbReference type="ARBA" id="ARBA00022842"/>
    </source>
</evidence>
<evidence type="ECO:0000256" key="13">
    <source>
        <dbReference type="ARBA" id="ARBA00023288"/>
    </source>
</evidence>
<sequence length="267" mass="29286">MSATRTMMSQNVAKDRIITKFPQAFHPDATPYQKMNFHPKVKAACTDNKTGRVGLKICKAVLVGDVSVGKTSLVNRFCHDVFDRDYKATIGVDFEVEKFSLLNVPFTLQIWDTAGQERFKCIAASYYRGANVTIVVFDLSDESSLSNVARWMDDAAGNSSDPIKFVVGTKKDLVSPAAFESIEQNAVEIANSLGAEFWAVSSKTGENVKEFFFRAVALTFEAAILREIDTSGAGPTKQIGNDLITKGDHPNIDSIGRVESGQDYMTS</sequence>
<dbReference type="SMART" id="SM00175">
    <property type="entry name" value="RAB"/>
    <property type="match status" value="1"/>
</dbReference>
<dbReference type="OrthoDB" id="413584at2759"/>
<name>A0A6J8B2B5_MYTCO</name>
<dbReference type="AlphaFoldDB" id="A0A6J8B2B5"/>
<dbReference type="GO" id="GO:0005525">
    <property type="term" value="F:GTP binding"/>
    <property type="evidence" value="ECO:0007669"/>
    <property type="project" value="UniProtKB-KW"/>
</dbReference>
<dbReference type="PROSITE" id="PS51419">
    <property type="entry name" value="RAB"/>
    <property type="match status" value="1"/>
</dbReference>
<evidence type="ECO:0000256" key="17">
    <source>
        <dbReference type="ARBA" id="ARBA00058763"/>
    </source>
</evidence>
<reference evidence="20 21" key="1">
    <citation type="submission" date="2020-06" db="EMBL/GenBank/DDBJ databases">
        <authorList>
            <person name="Li R."/>
            <person name="Bekaert M."/>
        </authorList>
    </citation>
    <scope>NUCLEOTIDE SEQUENCE [LARGE SCALE GENOMIC DNA]</scope>
    <source>
        <strain evidence="21">wild</strain>
    </source>
</reference>
<dbReference type="NCBIfam" id="TIGR00231">
    <property type="entry name" value="small_GTP"/>
    <property type="match status" value="1"/>
</dbReference>
<evidence type="ECO:0000256" key="3">
    <source>
        <dbReference type="ARBA" id="ARBA00011984"/>
    </source>
</evidence>
<evidence type="ECO:0000256" key="16">
    <source>
        <dbReference type="ARBA" id="ARBA00047660"/>
    </source>
</evidence>
<dbReference type="Pfam" id="PF00071">
    <property type="entry name" value="Ras"/>
    <property type="match status" value="1"/>
</dbReference>
<protein>
    <recommendedName>
        <fullName evidence="18">Ras-related protein Rab-36</fullName>
        <ecNumber evidence="3">3.6.5.2</ecNumber>
    </recommendedName>
</protein>
<evidence type="ECO:0000256" key="1">
    <source>
        <dbReference type="ARBA" id="ARBA00001946"/>
    </source>
</evidence>
<proteinExistence type="inferred from homology"/>
<organism evidence="20 21">
    <name type="scientific">Mytilus coruscus</name>
    <name type="common">Sea mussel</name>
    <dbReference type="NCBI Taxonomy" id="42192"/>
    <lineage>
        <taxon>Eukaryota</taxon>
        <taxon>Metazoa</taxon>
        <taxon>Spiralia</taxon>
        <taxon>Lophotrochozoa</taxon>
        <taxon>Mollusca</taxon>
        <taxon>Bivalvia</taxon>
        <taxon>Autobranchia</taxon>
        <taxon>Pteriomorphia</taxon>
        <taxon>Mytilida</taxon>
        <taxon>Mytiloidea</taxon>
        <taxon>Mytilidae</taxon>
        <taxon>Mytilinae</taxon>
        <taxon>Mytilus</taxon>
    </lineage>
</organism>
<keyword evidence="14" id="KW-0636">Prenylation</keyword>
<dbReference type="SMART" id="SM00174">
    <property type="entry name" value="RHO"/>
    <property type="match status" value="1"/>
</dbReference>
<dbReference type="SMART" id="SM00176">
    <property type="entry name" value="RAN"/>
    <property type="match status" value="1"/>
</dbReference>
<dbReference type="EC" id="3.6.5.2" evidence="3"/>
<comment type="function">
    <text evidence="17">The small GTPases Rab are key regulators of intracellular membrane trafficking, from the formation of transport vesicles to their fusion with membranes. Rabs cycle between an inactive GDP-bound form and an active GTP-bound form that is able to recruit to membranes different sets of downstream effectors directly responsible for vesicle formation, movement, tethering and fusion.</text>
</comment>
<keyword evidence="6" id="KW-0547">Nucleotide-binding</keyword>
<comment type="similarity">
    <text evidence="2">Belongs to the small GTPase superfamily. Rab family.</text>
</comment>
<keyword evidence="8" id="KW-0460">Magnesium</keyword>
<evidence type="ECO:0000256" key="12">
    <source>
        <dbReference type="ARBA" id="ARBA00023136"/>
    </source>
</evidence>
<evidence type="ECO:0000313" key="21">
    <source>
        <dbReference type="Proteomes" id="UP000507470"/>
    </source>
</evidence>
<dbReference type="InterPro" id="IPR005225">
    <property type="entry name" value="Small_GTP-bd"/>
</dbReference>
<dbReference type="InterPro" id="IPR050227">
    <property type="entry name" value="Rab"/>
</dbReference>
<dbReference type="Proteomes" id="UP000507470">
    <property type="component" value="Unassembled WGS sequence"/>
</dbReference>
<keyword evidence="5" id="KW-0479">Metal-binding</keyword>
<feature type="region of interest" description="Disordered" evidence="19">
    <location>
        <begin position="240"/>
        <end position="267"/>
    </location>
</feature>
<evidence type="ECO:0000256" key="11">
    <source>
        <dbReference type="ARBA" id="ARBA00023134"/>
    </source>
</evidence>
<accession>A0A6J8B2B5</accession>
<keyword evidence="11" id="KW-0342">GTP-binding</keyword>
<comment type="subcellular location">
    <subcellularLocation>
        <location evidence="15">Golgi apparatus membrane</location>
        <topology evidence="15">Lipid-anchor</topology>
    </subcellularLocation>
</comment>
<evidence type="ECO:0000256" key="5">
    <source>
        <dbReference type="ARBA" id="ARBA00022723"/>
    </source>
</evidence>
<dbReference type="PRINTS" id="PR00449">
    <property type="entry name" value="RASTRNSFRMNG"/>
</dbReference>
<evidence type="ECO:0000256" key="7">
    <source>
        <dbReference type="ARBA" id="ARBA00022801"/>
    </source>
</evidence>
<evidence type="ECO:0000313" key="20">
    <source>
        <dbReference type="EMBL" id="CAC5377541.1"/>
    </source>
</evidence>
<evidence type="ECO:0000256" key="4">
    <source>
        <dbReference type="ARBA" id="ARBA00022448"/>
    </source>
</evidence>
<dbReference type="PANTHER" id="PTHR47977">
    <property type="entry name" value="RAS-RELATED PROTEIN RAB"/>
    <property type="match status" value="1"/>
</dbReference>
<keyword evidence="21" id="KW-1185">Reference proteome</keyword>
<dbReference type="FunFam" id="3.40.50.300:FF:000707">
    <property type="entry name" value="RAB36, member RAS oncogene family"/>
    <property type="match status" value="1"/>
</dbReference>
<dbReference type="SMART" id="SM00173">
    <property type="entry name" value="RAS"/>
    <property type="match status" value="1"/>
</dbReference>
<dbReference type="InterPro" id="IPR001806">
    <property type="entry name" value="Small_GTPase"/>
</dbReference>
<evidence type="ECO:0000256" key="19">
    <source>
        <dbReference type="SAM" id="MobiDB-lite"/>
    </source>
</evidence>
<comment type="catalytic activity">
    <reaction evidence="16">
        <text>GTP + H2O = GDP + phosphate + H(+)</text>
        <dbReference type="Rhea" id="RHEA:19669"/>
        <dbReference type="ChEBI" id="CHEBI:15377"/>
        <dbReference type="ChEBI" id="CHEBI:15378"/>
        <dbReference type="ChEBI" id="CHEBI:37565"/>
        <dbReference type="ChEBI" id="CHEBI:43474"/>
        <dbReference type="ChEBI" id="CHEBI:58189"/>
        <dbReference type="EC" id="3.6.5.2"/>
    </reaction>
    <physiologicalReaction direction="left-to-right" evidence="16">
        <dbReference type="Rhea" id="RHEA:19670"/>
    </physiologicalReaction>
</comment>
<keyword evidence="10" id="KW-0333">Golgi apparatus</keyword>
<dbReference type="PROSITE" id="PS51421">
    <property type="entry name" value="RAS"/>
    <property type="match status" value="1"/>
</dbReference>
<evidence type="ECO:0000256" key="6">
    <source>
        <dbReference type="ARBA" id="ARBA00022741"/>
    </source>
</evidence>
<dbReference type="GO" id="GO:0003925">
    <property type="term" value="F:G protein activity"/>
    <property type="evidence" value="ECO:0007669"/>
    <property type="project" value="UniProtKB-EC"/>
</dbReference>
<evidence type="ECO:0000256" key="18">
    <source>
        <dbReference type="ARBA" id="ARBA00067830"/>
    </source>
</evidence>
<evidence type="ECO:0000256" key="15">
    <source>
        <dbReference type="ARBA" id="ARBA00037794"/>
    </source>
</evidence>
<dbReference type="EMBL" id="CACVKT020002379">
    <property type="protein sequence ID" value="CAC5377541.1"/>
    <property type="molecule type" value="Genomic_DNA"/>
</dbReference>
<dbReference type="GO" id="GO:0015031">
    <property type="term" value="P:protein transport"/>
    <property type="evidence" value="ECO:0007669"/>
    <property type="project" value="UniProtKB-KW"/>
</dbReference>
<keyword evidence="9" id="KW-0653">Protein transport</keyword>
<dbReference type="InterPro" id="IPR027417">
    <property type="entry name" value="P-loop_NTPase"/>
</dbReference>
<evidence type="ECO:0000256" key="14">
    <source>
        <dbReference type="ARBA" id="ARBA00023289"/>
    </source>
</evidence>
<gene>
    <name evidence="20" type="ORF">MCOR_13849</name>
</gene>
<dbReference type="GO" id="GO:0046872">
    <property type="term" value="F:metal ion binding"/>
    <property type="evidence" value="ECO:0007669"/>
    <property type="project" value="UniProtKB-KW"/>
</dbReference>
<dbReference type="SUPFAM" id="SSF52540">
    <property type="entry name" value="P-loop containing nucleoside triphosphate hydrolases"/>
    <property type="match status" value="1"/>
</dbReference>
<keyword evidence="7" id="KW-0378">Hydrolase</keyword>
<keyword evidence="4" id="KW-0813">Transport</keyword>
<dbReference type="GO" id="GO:0000139">
    <property type="term" value="C:Golgi membrane"/>
    <property type="evidence" value="ECO:0007669"/>
    <property type="project" value="UniProtKB-SubCell"/>
</dbReference>
<evidence type="ECO:0000256" key="10">
    <source>
        <dbReference type="ARBA" id="ARBA00023034"/>
    </source>
</evidence>